<proteinExistence type="predicted"/>
<name>A0ABR2KQF2_9EUKA</name>
<reference evidence="3 4" key="1">
    <citation type="submission" date="2024-04" db="EMBL/GenBank/DDBJ databases">
        <title>Tritrichomonas musculus Genome.</title>
        <authorList>
            <person name="Alves-Ferreira E."/>
            <person name="Grigg M."/>
            <person name="Lorenzi H."/>
            <person name="Galac M."/>
        </authorList>
    </citation>
    <scope>NUCLEOTIDE SEQUENCE [LARGE SCALE GENOMIC DNA]</scope>
    <source>
        <strain evidence="3 4">EAF2021</strain>
    </source>
</reference>
<feature type="region of interest" description="Disordered" evidence="2">
    <location>
        <begin position="479"/>
        <end position="560"/>
    </location>
</feature>
<feature type="coiled-coil region" evidence="1">
    <location>
        <begin position="3"/>
        <end position="30"/>
    </location>
</feature>
<feature type="compositionally biased region" description="Acidic residues" evidence="2">
    <location>
        <begin position="633"/>
        <end position="756"/>
    </location>
</feature>
<feature type="compositionally biased region" description="Basic and acidic residues" evidence="2">
    <location>
        <begin position="796"/>
        <end position="809"/>
    </location>
</feature>
<feature type="compositionally biased region" description="Polar residues" evidence="2">
    <location>
        <begin position="585"/>
        <end position="595"/>
    </location>
</feature>
<feature type="compositionally biased region" description="Acidic residues" evidence="2">
    <location>
        <begin position="851"/>
        <end position="876"/>
    </location>
</feature>
<evidence type="ECO:0000256" key="1">
    <source>
        <dbReference type="SAM" id="Coils"/>
    </source>
</evidence>
<organism evidence="3 4">
    <name type="scientific">Tritrichomonas musculus</name>
    <dbReference type="NCBI Taxonomy" id="1915356"/>
    <lineage>
        <taxon>Eukaryota</taxon>
        <taxon>Metamonada</taxon>
        <taxon>Parabasalia</taxon>
        <taxon>Tritrichomonadida</taxon>
        <taxon>Tritrichomonadidae</taxon>
        <taxon>Tritrichomonas</taxon>
    </lineage>
</organism>
<comment type="caution">
    <text evidence="3">The sequence shown here is derived from an EMBL/GenBank/DDBJ whole genome shotgun (WGS) entry which is preliminary data.</text>
</comment>
<keyword evidence="1" id="KW-0175">Coiled coil</keyword>
<feature type="compositionally biased region" description="Basic and acidic residues" evidence="2">
    <location>
        <begin position="135"/>
        <end position="149"/>
    </location>
</feature>
<accession>A0ABR2KQF2</accession>
<feature type="compositionally biased region" description="Basic residues" evidence="2">
    <location>
        <begin position="504"/>
        <end position="517"/>
    </location>
</feature>
<feature type="compositionally biased region" description="Acidic residues" evidence="2">
    <location>
        <begin position="601"/>
        <end position="611"/>
    </location>
</feature>
<feature type="compositionally biased region" description="Polar residues" evidence="2">
    <location>
        <begin position="810"/>
        <end position="823"/>
    </location>
</feature>
<dbReference type="Proteomes" id="UP001470230">
    <property type="component" value="Unassembled WGS sequence"/>
</dbReference>
<gene>
    <name evidence="3" type="ORF">M9Y10_021665</name>
</gene>
<keyword evidence="4" id="KW-1185">Reference proteome</keyword>
<feature type="region of interest" description="Disordered" evidence="2">
    <location>
        <begin position="585"/>
        <end position="876"/>
    </location>
</feature>
<feature type="compositionally biased region" description="Basic and acidic residues" evidence="2">
    <location>
        <begin position="401"/>
        <end position="410"/>
    </location>
</feature>
<feature type="compositionally biased region" description="Basic and acidic residues" evidence="2">
    <location>
        <begin position="178"/>
        <end position="195"/>
    </location>
</feature>
<feature type="compositionally biased region" description="Basic residues" evidence="2">
    <location>
        <begin position="167"/>
        <end position="176"/>
    </location>
</feature>
<feature type="compositionally biased region" description="Basic and acidic residues" evidence="2">
    <location>
        <begin position="273"/>
        <end position="283"/>
    </location>
</feature>
<feature type="compositionally biased region" description="Basic and acidic residues" evidence="2">
    <location>
        <begin position="302"/>
        <end position="349"/>
    </location>
</feature>
<sequence length="876" mass="102036">MNNKETQQCAKSLLKQIREVKKNIHQFQEVLHAYDNTPDTTTLNRAQPTSKSVILTPNRAQYGQYHSQNYNNSVPRTLQNNLSKSYDDSNENSYLGLKSNHTKLQKNDNDSFHYLSSNEERNSYLQESSNHQNSKSKENEKIEKSDKNQKRSRSERKHKEKDDYDRKHKKSSKAQRKSTNEKNDHRSRSNADGHQRDRKRSNYHSYRGSYYSDSDYDESDELTLYTVSDVENLFSSEFLEEIDKYPPKSKKDEKENQREEDKYDRKERRKKKDKENKKMESKQSPRSRAPKTALSSDTEVEQIIRRTEKYRKSPKYLEKSPNDKDKSNKNNLRKDSSPRNKNDQKEISRMIDLAHYFAEKRSENSKHSQTTPQGKTPKTQTQVSDLDSYDISSASGALGNKNHEYNRDNDGYSTSYGLDSAIISPKNASHKTNQDKHASHKKQPTQQKQNKENKKNKSKYGNGDPLQCVEATIEEISESQYSSSVVFIPPQPDTLPFSPNKQQRNQKQKKQPKKTRKPKPENDEQESSGLQAIHDRINELHLSSTTSSELAKNNAQNKNESEIDLEGISLSSNFIDGLKTPSNVSEIQELTSNDGAYQDNANEEESENEEEAKDRNDIGMNFNSSEFNKNNEEDNLEENSNEEEENIESLEENTQEEDDEDIDLDEENQEEDDEDIDLDEENQEENEEENQNDEDEEQNDEDEDQEQNDEDEDQEQNDEEENQEQNEEDEDQEQNDEEENQEQSEEENEDEEENGSEETFYANDIGVQTTLSAGDNEEESEIQNREADQFEDDFIKEENSNEKEEHQDENQNSGNEANDQFSDNLLKELEEEEADESLSQLLKQYNYNSENGEEDIDINSTELEDLLLDDDQNNEK</sequence>
<feature type="compositionally biased region" description="Low complexity" evidence="2">
    <location>
        <begin position="203"/>
        <end position="213"/>
    </location>
</feature>
<feature type="compositionally biased region" description="Polar residues" evidence="2">
    <location>
        <begin position="123"/>
        <end position="132"/>
    </location>
</feature>
<feature type="compositionally biased region" description="Basic and acidic residues" evidence="2">
    <location>
        <begin position="357"/>
        <end position="366"/>
    </location>
</feature>
<feature type="compositionally biased region" description="Low complexity" evidence="2">
    <location>
        <begin position="369"/>
        <end position="382"/>
    </location>
</feature>
<feature type="compositionally biased region" description="Polar residues" evidence="2">
    <location>
        <begin position="549"/>
        <end position="558"/>
    </location>
</feature>
<evidence type="ECO:0000256" key="2">
    <source>
        <dbReference type="SAM" id="MobiDB-lite"/>
    </source>
</evidence>
<feature type="compositionally biased region" description="Polar residues" evidence="2">
    <location>
        <begin position="66"/>
        <end position="84"/>
    </location>
</feature>
<protein>
    <submittedName>
        <fullName evidence="3">Uncharacterized protein</fullName>
    </submittedName>
</protein>
<feature type="compositionally biased region" description="Basic residues" evidence="2">
    <location>
        <begin position="150"/>
        <end position="159"/>
    </location>
</feature>
<feature type="compositionally biased region" description="Basic and acidic residues" evidence="2">
    <location>
        <begin position="241"/>
        <end position="266"/>
    </location>
</feature>
<feature type="region of interest" description="Disordered" evidence="2">
    <location>
        <begin position="236"/>
        <end position="466"/>
    </location>
</feature>
<dbReference type="EMBL" id="JAPFFF010000003">
    <property type="protein sequence ID" value="KAK8893248.1"/>
    <property type="molecule type" value="Genomic_DNA"/>
</dbReference>
<evidence type="ECO:0000313" key="3">
    <source>
        <dbReference type="EMBL" id="KAK8893248.1"/>
    </source>
</evidence>
<evidence type="ECO:0000313" key="4">
    <source>
        <dbReference type="Proteomes" id="UP001470230"/>
    </source>
</evidence>
<feature type="region of interest" description="Disordered" evidence="2">
    <location>
        <begin position="66"/>
        <end position="219"/>
    </location>
</feature>